<dbReference type="PROSITE" id="PS00163">
    <property type="entry name" value="FUMARATE_LYASES"/>
    <property type="match status" value="1"/>
</dbReference>
<dbReference type="PRINTS" id="PR00149">
    <property type="entry name" value="FUMRATELYASE"/>
</dbReference>
<keyword evidence="3" id="KW-1185">Reference proteome</keyword>
<dbReference type="Pfam" id="PF00206">
    <property type="entry name" value="Lyase_1"/>
    <property type="match status" value="1"/>
</dbReference>
<evidence type="ECO:0000313" key="3">
    <source>
        <dbReference type="Proteomes" id="UP000215244"/>
    </source>
</evidence>
<dbReference type="Gene3D" id="1.10.40.30">
    <property type="entry name" value="Fumarase/aspartase (C-terminal domain)"/>
    <property type="match status" value="1"/>
</dbReference>
<dbReference type="EMBL" id="CP022957">
    <property type="protein sequence ID" value="ASV31675.1"/>
    <property type="molecule type" value="Genomic_DNA"/>
</dbReference>
<gene>
    <name evidence="2" type="primary">pcaB</name>
    <name evidence="2" type="ORF">CJ263_16435</name>
</gene>
<evidence type="ECO:0000313" key="2">
    <source>
        <dbReference type="EMBL" id="ASV31675.1"/>
    </source>
</evidence>
<evidence type="ECO:0000256" key="1">
    <source>
        <dbReference type="ARBA" id="ARBA00034772"/>
    </source>
</evidence>
<dbReference type="InterPro" id="IPR024083">
    <property type="entry name" value="Fumarase/histidase_N"/>
</dbReference>
<dbReference type="GO" id="GO:0019619">
    <property type="term" value="P:3,4-dihydroxybenzoate catabolic process"/>
    <property type="evidence" value="ECO:0007669"/>
    <property type="project" value="InterPro"/>
</dbReference>
<comment type="similarity">
    <text evidence="1">Belongs to the class-II fumarase/aspartase family.</text>
</comment>
<keyword evidence="2" id="KW-0413">Isomerase</keyword>
<reference evidence="2 3" key="1">
    <citation type="submission" date="2017-08" db="EMBL/GenBank/DDBJ databases">
        <title>The complete genome sequence of Maribacter sp. B1, isolated from deep-sea sediment.</title>
        <authorList>
            <person name="Wu Y.-H."/>
            <person name="Cheng H."/>
            <person name="Xu X.-W."/>
        </authorList>
    </citation>
    <scope>NUCLEOTIDE SEQUENCE [LARGE SCALE GENOMIC DNA]</scope>
    <source>
        <strain evidence="2 3">B1</strain>
    </source>
</reference>
<dbReference type="InterPro" id="IPR000362">
    <property type="entry name" value="Fumarate_lyase_fam"/>
</dbReference>
<protein>
    <submittedName>
        <fullName evidence="2">3-carboxy-cis,cis-muconate cycloisomerase</fullName>
    </submittedName>
</protein>
<dbReference type="NCBIfam" id="TIGR02426">
    <property type="entry name" value="protocat_pcaB"/>
    <property type="match status" value="1"/>
</dbReference>
<dbReference type="GO" id="GO:0016829">
    <property type="term" value="F:lyase activity"/>
    <property type="evidence" value="ECO:0007669"/>
    <property type="project" value="UniProtKB-ARBA"/>
</dbReference>
<dbReference type="InterPro" id="IPR020557">
    <property type="entry name" value="Fumarate_lyase_CS"/>
</dbReference>
<proteinExistence type="inferred from homology"/>
<name>A0A223V8E4_9FLAO</name>
<dbReference type="InterPro" id="IPR019468">
    <property type="entry name" value="AdenyloSucc_lyase_C"/>
</dbReference>
<dbReference type="OrthoDB" id="9768878at2"/>
<dbReference type="RefSeq" id="WP_094998263.1">
    <property type="nucleotide sequence ID" value="NZ_BMJL01000010.1"/>
</dbReference>
<dbReference type="SUPFAM" id="SSF48557">
    <property type="entry name" value="L-aspartase-like"/>
    <property type="match status" value="1"/>
</dbReference>
<dbReference type="PANTHER" id="PTHR43172:SF2">
    <property type="entry name" value="ADENYLOSUCCINATE LYASE C-TERMINAL DOMAIN-CONTAINING PROTEIN"/>
    <property type="match status" value="1"/>
</dbReference>
<dbReference type="Gene3D" id="1.10.275.10">
    <property type="entry name" value="Fumarase/aspartase (N-terminal domain)"/>
    <property type="match status" value="1"/>
</dbReference>
<dbReference type="InterPro" id="IPR008948">
    <property type="entry name" value="L-Aspartase-like"/>
</dbReference>
<dbReference type="InterPro" id="IPR022761">
    <property type="entry name" value="Fumarate_lyase_N"/>
</dbReference>
<dbReference type="InterPro" id="IPR012789">
    <property type="entry name" value="Protocat_PcaB-like"/>
</dbReference>
<organism evidence="2 3">
    <name type="scientific">Maribacter cobaltidurans</name>
    <dbReference type="NCBI Taxonomy" id="1178778"/>
    <lineage>
        <taxon>Bacteria</taxon>
        <taxon>Pseudomonadati</taxon>
        <taxon>Bacteroidota</taxon>
        <taxon>Flavobacteriia</taxon>
        <taxon>Flavobacteriales</taxon>
        <taxon>Flavobacteriaceae</taxon>
        <taxon>Maribacter</taxon>
    </lineage>
</organism>
<dbReference type="Pfam" id="PF10397">
    <property type="entry name" value="ADSL_C"/>
    <property type="match status" value="1"/>
</dbReference>
<sequence>MSLYANTFNALELTELFSDRYAVATLLKVEAELAKAQASEGIIPEAAAKIIADCCVVDAIDINSLKTDVVLGGNVAIPLVKQLTKIIKNRDFEASKYVHLGATSQDIIDTATILTIKDYLEWMEAKLKALQEVLVQTTKDHAETIMIGRTLLQQAKPMTFGVKTAGWLESCSRNLSRLGHLKENLYSIQLGGAVGSGNAHITTGVQEKMAYALGLQSAFPWQSQRDSLNEFASFLGIVSGSLGKMAKDISLLMQTEVAEVFEGAAEGKGGSSTMPHKRNPVSCALILGNAIRTPGLVATMLSAMPQEHERSAGHWHAEWETLSTLMQLTAGALEKSVDLITNLEVDKKRMLQNIEITNGLIYAEKVSLQLSKSIGKMQAHESVKKACHLAMQQQKHLKEVVQEMHPQLENLDALFLAENAIGNSVEWVEKVLKKYNTEFDN</sequence>
<dbReference type="Gene3D" id="1.20.200.10">
    <property type="entry name" value="Fumarase/aspartase (Central domain)"/>
    <property type="match status" value="1"/>
</dbReference>
<dbReference type="KEGG" id="marb:CJ263_16435"/>
<dbReference type="Proteomes" id="UP000215244">
    <property type="component" value="Chromosome"/>
</dbReference>
<dbReference type="PANTHER" id="PTHR43172">
    <property type="entry name" value="ADENYLOSUCCINATE LYASE"/>
    <property type="match status" value="1"/>
</dbReference>
<dbReference type="GO" id="GO:0016853">
    <property type="term" value="F:isomerase activity"/>
    <property type="evidence" value="ECO:0007669"/>
    <property type="project" value="UniProtKB-KW"/>
</dbReference>
<dbReference type="AlphaFoldDB" id="A0A223V8E4"/>
<dbReference type="PRINTS" id="PR00145">
    <property type="entry name" value="ARGSUCLYASE"/>
</dbReference>
<dbReference type="SMART" id="SM00998">
    <property type="entry name" value="ADSL_C"/>
    <property type="match status" value="1"/>
</dbReference>
<accession>A0A223V8E4</accession>
<dbReference type="CDD" id="cd01597">
    <property type="entry name" value="pCLME"/>
    <property type="match status" value="1"/>
</dbReference>